<accession>A0A4R0RPI4</accession>
<dbReference type="Gene3D" id="3.30.70.100">
    <property type="match status" value="1"/>
</dbReference>
<dbReference type="InterPro" id="IPR011008">
    <property type="entry name" value="Dimeric_a/b-barrel"/>
</dbReference>
<gene>
    <name evidence="1" type="ORF">EIP91_002641</name>
</gene>
<sequence>MTVPHSKRICQIIKLKPEAEAEYKTIHAAVWPGVLAALKRHHIVDYSIHYYPPLQLLIAHFKYNGSDFDADMKGIAADPETQRWWTVTDGMQESFEVGATGSAGEVPWWTSLEEVFRLEGPAAPN</sequence>
<dbReference type="PANTHER" id="PTHR34389">
    <property type="entry name" value="L-RHAMNOSE MUTAROTASE"/>
    <property type="match status" value="1"/>
</dbReference>
<evidence type="ECO:0008006" key="3">
    <source>
        <dbReference type="Google" id="ProtNLM"/>
    </source>
</evidence>
<name>A0A4R0RPI4_9APHY</name>
<dbReference type="AlphaFoldDB" id="A0A4R0RPI4"/>
<protein>
    <recommendedName>
        <fullName evidence="3">Rhamnose mutarotase</fullName>
    </recommendedName>
</protein>
<dbReference type="SUPFAM" id="SSF54909">
    <property type="entry name" value="Dimeric alpha+beta barrel"/>
    <property type="match status" value="1"/>
</dbReference>
<comment type="caution">
    <text evidence="1">The sequence shown here is derived from an EMBL/GenBank/DDBJ whole genome shotgun (WGS) entry which is preliminary data.</text>
</comment>
<proteinExistence type="predicted"/>
<dbReference type="STRING" id="92696.A0A4R0RPI4"/>
<dbReference type="OrthoDB" id="9981546at2759"/>
<dbReference type="GO" id="GO:0016857">
    <property type="term" value="F:racemase and epimerase activity, acting on carbohydrates and derivatives"/>
    <property type="evidence" value="ECO:0007669"/>
    <property type="project" value="InterPro"/>
</dbReference>
<dbReference type="PANTHER" id="PTHR34389:SF2">
    <property type="entry name" value="L-RHAMNOSE MUTAROTASE"/>
    <property type="match status" value="1"/>
</dbReference>
<evidence type="ECO:0000313" key="2">
    <source>
        <dbReference type="Proteomes" id="UP000292702"/>
    </source>
</evidence>
<reference evidence="1 2" key="1">
    <citation type="submission" date="2018-11" db="EMBL/GenBank/DDBJ databases">
        <title>Genome assembly of Steccherinum ochraceum LE-BIN_3174, the white-rot fungus of the Steccherinaceae family (The Residual Polyporoid clade, Polyporales, Basidiomycota).</title>
        <authorList>
            <person name="Fedorova T.V."/>
            <person name="Glazunova O.A."/>
            <person name="Landesman E.O."/>
            <person name="Moiseenko K.V."/>
            <person name="Psurtseva N.V."/>
            <person name="Savinova O.S."/>
            <person name="Shakhova N.V."/>
            <person name="Tyazhelova T.V."/>
            <person name="Vasina D.V."/>
        </authorList>
    </citation>
    <scope>NUCLEOTIDE SEQUENCE [LARGE SCALE GENOMIC DNA]</scope>
    <source>
        <strain evidence="1 2">LE-BIN_3174</strain>
    </source>
</reference>
<evidence type="ECO:0000313" key="1">
    <source>
        <dbReference type="EMBL" id="TCD70611.1"/>
    </source>
</evidence>
<dbReference type="InterPro" id="IPR008000">
    <property type="entry name" value="Rham/fucose_mutarotase"/>
</dbReference>
<dbReference type="Proteomes" id="UP000292702">
    <property type="component" value="Unassembled WGS sequence"/>
</dbReference>
<organism evidence="1 2">
    <name type="scientific">Steccherinum ochraceum</name>
    <dbReference type="NCBI Taxonomy" id="92696"/>
    <lineage>
        <taxon>Eukaryota</taxon>
        <taxon>Fungi</taxon>
        <taxon>Dikarya</taxon>
        <taxon>Basidiomycota</taxon>
        <taxon>Agaricomycotina</taxon>
        <taxon>Agaricomycetes</taxon>
        <taxon>Polyporales</taxon>
        <taxon>Steccherinaceae</taxon>
        <taxon>Steccherinum</taxon>
    </lineage>
</organism>
<dbReference type="EMBL" id="RWJN01000018">
    <property type="protein sequence ID" value="TCD70611.1"/>
    <property type="molecule type" value="Genomic_DNA"/>
</dbReference>
<keyword evidence="2" id="KW-1185">Reference proteome</keyword>
<dbReference type="Pfam" id="PF05336">
    <property type="entry name" value="rhaM"/>
    <property type="match status" value="1"/>
</dbReference>